<dbReference type="Pfam" id="PF07843">
    <property type="entry name" value="DUF1634"/>
    <property type="match status" value="1"/>
</dbReference>
<keyword evidence="1" id="KW-0472">Membrane</keyword>
<gene>
    <name evidence="2" type="ORF">GA0116948_1276</name>
</gene>
<name>A0A1C4G7F3_9BACT</name>
<proteinExistence type="predicted"/>
<feature type="transmembrane region" description="Helical" evidence="1">
    <location>
        <begin position="79"/>
        <end position="98"/>
    </location>
</feature>
<dbReference type="RefSeq" id="WP_089715673.1">
    <property type="nucleotide sequence ID" value="NZ_FMAR01000027.1"/>
</dbReference>
<feature type="transmembrane region" description="Helical" evidence="1">
    <location>
        <begin position="20"/>
        <end position="42"/>
    </location>
</feature>
<organism evidence="2 3">
    <name type="scientific">Chitinophaga costaii</name>
    <dbReference type="NCBI Taxonomy" id="1335309"/>
    <lineage>
        <taxon>Bacteria</taxon>
        <taxon>Pseudomonadati</taxon>
        <taxon>Bacteroidota</taxon>
        <taxon>Chitinophagia</taxon>
        <taxon>Chitinophagales</taxon>
        <taxon>Chitinophagaceae</taxon>
        <taxon>Chitinophaga</taxon>
    </lineage>
</organism>
<protein>
    <submittedName>
        <fullName evidence="2">Uncharacterized membrane protein</fullName>
    </submittedName>
</protein>
<reference evidence="2 3" key="1">
    <citation type="submission" date="2016-08" db="EMBL/GenBank/DDBJ databases">
        <authorList>
            <person name="Seilhamer J.J."/>
        </authorList>
    </citation>
    <scope>NUCLEOTIDE SEQUENCE [LARGE SCALE GENOMIC DNA]</scope>
    <source>
        <strain evidence="2 3">A37T2</strain>
    </source>
</reference>
<evidence type="ECO:0000313" key="2">
    <source>
        <dbReference type="EMBL" id="SCC64148.1"/>
    </source>
</evidence>
<dbReference type="Proteomes" id="UP000242818">
    <property type="component" value="Unassembled WGS sequence"/>
</dbReference>
<keyword evidence="1" id="KW-0812">Transmembrane</keyword>
<feature type="transmembrane region" description="Helical" evidence="1">
    <location>
        <begin position="110"/>
        <end position="130"/>
    </location>
</feature>
<evidence type="ECO:0000256" key="1">
    <source>
        <dbReference type="SAM" id="Phobius"/>
    </source>
</evidence>
<accession>A0A1C4G7F3</accession>
<dbReference type="InterPro" id="IPR012861">
    <property type="entry name" value="DUF1634"/>
</dbReference>
<dbReference type="STRING" id="1335309.GA0116948_1276"/>
<dbReference type="EMBL" id="FMAR01000027">
    <property type="protein sequence ID" value="SCC64148.1"/>
    <property type="molecule type" value="Genomic_DNA"/>
</dbReference>
<keyword evidence="1" id="KW-1133">Transmembrane helix</keyword>
<dbReference type="OrthoDB" id="1072981at2"/>
<sequence length="132" mass="14596">MKRTSKRFLVDHDIEQIIGWQLRLGVITASVIVGIGGLLYLMQSGRQARPPYHQFLGTAAGFTTLKEILTGMQQGDAKAYVQLGVVILILTPIFRIAFSLVGFVLEKDRLYICITLIVLAVMMISIFGGLKV</sequence>
<evidence type="ECO:0000313" key="3">
    <source>
        <dbReference type="Proteomes" id="UP000242818"/>
    </source>
</evidence>
<keyword evidence="3" id="KW-1185">Reference proteome</keyword>
<dbReference type="AlphaFoldDB" id="A0A1C4G7F3"/>